<gene>
    <name evidence="1" type="ORF">CLIB1444_01S16512</name>
</gene>
<protein>
    <submittedName>
        <fullName evidence="1">Multidrug resistance regulator 1</fullName>
    </submittedName>
</protein>
<sequence length="1054" mass="120164">MDKDLKKRKRTSLVCEPCRKKKIKCDKKQPCTPCLKSKKSHCTYDPEALDVFKKSDEVLPYMSSAKNPLTFNSETSKQPKRDSSVEQSDTDNGSRSEIELLKEKLSMLENTLQQQNRPEIIPAYSTRLEHMKIFPNENRSLPAYDFQLFSTPNIPQPTLPHPEFGKFSNQYGQYSGIQGYYPPNGASNGFPNPNQFSGLTPGSLPSIASTSTYSQSRGDSFKSDPFSPMNPVNGYSSVRDSSVKPSDESKTFQAPAGYLNDKAFNTFIDDNLTSYNPYGSPEDTISFFEGYSSVHIKEDLRRVSFGPFSWSSLMLKDQGLKLLWDYTVKMEVTNAKTALIFVPSDQELNVENSKVLTSTTTESAIDLDEKVFEKRLLQPEGIEDVMPYNMIKQQVEENLQKAANNQSTLPLGLAFVNSNLDSELRLIDRINLFLPKQRVIWKLIHIFFSDCYPFMPFLDEKFFREEISKIIGAAGCEDEKIKGVVIEKRLDFAHVGILLIILRLAYLSLFTNRNDINERRLNSNDFDDIMGPKTYKYLLSNPITMNIIDVAQECLDQFNIFRNPSIPVLQLTYYMKIYHTYAPEDGDGADGGDSSSMLAIIIQMATSLGFNRDPDTYTDRNGAPKPLNSLIRRIWHHLLLNDVHTTYAFGSNILVNKGSYDTKLPEVKEGELCLADAKLDRFIVESINKSHKVYSSFKNMLEKMLDVNNPPKMSEICPMLSNLETTVKFQYGSLADCIAPTTEEFNHFNRSFKTKFFLSLKAFLVGVYFYFYLYYEPKNFGLSFFYLKKLLLVAVGEVMPFYGTFIGNIRCDMFINPTFEQFIHKSNQVFIALLIKLNFVIYTMKIKADHESRCQNDPKYLKYYKALCRTSSCITRCLEVSISAIAKISNRYYYAWRITKGHTALLRLITKKEFYRDNLTKAGSLATAVYSVEQLEEIINLCEASLKRVQYFESIEKSQADTPYADTPGVIKPPTSNENVPTNPPTVEDKSESMPNSVLSTDSDDSLGKFNLDVLEDAEVDKIWLELLSSKIENVEPSINLDIFNNTTLEKLFE</sequence>
<proteinExistence type="predicted"/>
<keyword evidence="2" id="KW-1185">Reference proteome</keyword>
<dbReference type="Proteomes" id="UP001152531">
    <property type="component" value="Unassembled WGS sequence"/>
</dbReference>
<name>A0ACA9Y1P2_9ASCO</name>
<comment type="caution">
    <text evidence="1">The sequence shown here is derived from an EMBL/GenBank/DDBJ whole genome shotgun (WGS) entry which is preliminary data.</text>
</comment>
<accession>A0ACA9Y1P2</accession>
<evidence type="ECO:0000313" key="2">
    <source>
        <dbReference type="Proteomes" id="UP001152531"/>
    </source>
</evidence>
<reference evidence="1" key="1">
    <citation type="submission" date="2022-06" db="EMBL/GenBank/DDBJ databases">
        <authorList>
            <person name="Legras J.-L."/>
            <person name="Devillers H."/>
            <person name="Grondin C."/>
        </authorList>
    </citation>
    <scope>NUCLEOTIDE SEQUENCE</scope>
    <source>
        <strain evidence="1">CLIB 1444</strain>
    </source>
</reference>
<organism evidence="1 2">
    <name type="scientific">[Candida] jaroonii</name>
    <dbReference type="NCBI Taxonomy" id="467808"/>
    <lineage>
        <taxon>Eukaryota</taxon>
        <taxon>Fungi</taxon>
        <taxon>Dikarya</taxon>
        <taxon>Ascomycota</taxon>
        <taxon>Saccharomycotina</taxon>
        <taxon>Pichiomycetes</taxon>
        <taxon>Debaryomycetaceae</taxon>
        <taxon>Yamadazyma</taxon>
    </lineage>
</organism>
<evidence type="ECO:0000313" key="1">
    <source>
        <dbReference type="EMBL" id="CAH6718878.1"/>
    </source>
</evidence>
<dbReference type="EMBL" id="CALSDN010000001">
    <property type="protein sequence ID" value="CAH6718878.1"/>
    <property type="molecule type" value="Genomic_DNA"/>
</dbReference>